<feature type="compositionally biased region" description="Basic and acidic residues" evidence="1">
    <location>
        <begin position="428"/>
        <end position="441"/>
    </location>
</feature>
<dbReference type="AlphaFoldDB" id="A0A6L2K014"/>
<dbReference type="SUPFAM" id="SSF56672">
    <property type="entry name" value="DNA/RNA polymerases"/>
    <property type="match status" value="1"/>
</dbReference>
<evidence type="ECO:0000313" key="3">
    <source>
        <dbReference type="EMBL" id="GEU42718.1"/>
    </source>
</evidence>
<dbReference type="EMBL" id="BKCJ010001607">
    <property type="protein sequence ID" value="GEU42718.1"/>
    <property type="molecule type" value="Genomic_DNA"/>
</dbReference>
<feature type="region of interest" description="Disordered" evidence="1">
    <location>
        <begin position="341"/>
        <end position="400"/>
    </location>
</feature>
<gene>
    <name evidence="3" type="ORF">Tci_014696</name>
</gene>
<dbReference type="InterPro" id="IPR013103">
    <property type="entry name" value="RVT_2"/>
</dbReference>
<organism evidence="3">
    <name type="scientific">Tanacetum cinerariifolium</name>
    <name type="common">Dalmatian daisy</name>
    <name type="synonym">Chrysanthemum cinerariifolium</name>
    <dbReference type="NCBI Taxonomy" id="118510"/>
    <lineage>
        <taxon>Eukaryota</taxon>
        <taxon>Viridiplantae</taxon>
        <taxon>Streptophyta</taxon>
        <taxon>Embryophyta</taxon>
        <taxon>Tracheophyta</taxon>
        <taxon>Spermatophyta</taxon>
        <taxon>Magnoliopsida</taxon>
        <taxon>eudicotyledons</taxon>
        <taxon>Gunneridae</taxon>
        <taxon>Pentapetalae</taxon>
        <taxon>asterids</taxon>
        <taxon>campanulids</taxon>
        <taxon>Asterales</taxon>
        <taxon>Asteraceae</taxon>
        <taxon>Asteroideae</taxon>
        <taxon>Anthemideae</taxon>
        <taxon>Anthemidinae</taxon>
        <taxon>Tanacetum</taxon>
    </lineage>
</organism>
<feature type="region of interest" description="Disordered" evidence="1">
    <location>
        <begin position="422"/>
        <end position="441"/>
    </location>
</feature>
<proteinExistence type="predicted"/>
<feature type="compositionally biased region" description="Low complexity" evidence="1">
    <location>
        <begin position="374"/>
        <end position="395"/>
    </location>
</feature>
<accession>A0A6L2K014</accession>
<dbReference type="InterPro" id="IPR043502">
    <property type="entry name" value="DNA/RNA_pol_sf"/>
</dbReference>
<name>A0A6L2K014_TANCI</name>
<dbReference type="Pfam" id="PF07727">
    <property type="entry name" value="RVT_2"/>
    <property type="match status" value="1"/>
</dbReference>
<protein>
    <recommendedName>
        <fullName evidence="2">Reverse transcriptase Ty1/copia-type domain-containing protein</fullName>
    </recommendedName>
</protein>
<comment type="caution">
    <text evidence="3">The sequence shown here is derived from an EMBL/GenBank/DDBJ whole genome shotgun (WGS) entry which is preliminary data.</text>
</comment>
<feature type="compositionally biased region" description="Polar residues" evidence="1">
    <location>
        <begin position="349"/>
        <end position="361"/>
    </location>
</feature>
<evidence type="ECO:0000256" key="1">
    <source>
        <dbReference type="SAM" id="MobiDB-lite"/>
    </source>
</evidence>
<sequence>MAKQLSTALAHECLFIDFLSKEEHKTVFEALKHPGWVDAMQDELNQFARYKVWTLVLAPSVARLEAIKIFLAFATYMNFIFYQMDLKSAFLNGKLKEEFYVKQPLGFESNEFPNHVCKLDKSLYGLKQAPRACTKLCKQSAKLMTQRYEISMMGILTYFLGFQIKQSERGISINQEKYVKDLLKKYDINGSSVKTLMVPPNNLGPDLSAKAVNETQFRGMIFALMANLSHYGSDALAEAAVQNFNSPAQQDALILSVIEQLKTKINLENKSINDTLTAELERYKEQVKVLKKGQSVDLKSAYNILESCVQSVEIVLSSSNHPTSDIEDAFSSNSPDYVLTSPDYFPASPGNTSSDPSNNSYDLEISPSKDAETPVKSSILVSPSSSVGSSSPVRSITPPPDYPFDESIFAELDNLLWIIPRPLGSKPVPKEPNESDAHLWK</sequence>
<reference evidence="3" key="1">
    <citation type="journal article" date="2019" name="Sci. Rep.">
        <title>Draft genome of Tanacetum cinerariifolium, the natural source of mosquito coil.</title>
        <authorList>
            <person name="Yamashiro T."/>
            <person name="Shiraishi A."/>
            <person name="Satake H."/>
            <person name="Nakayama K."/>
        </authorList>
    </citation>
    <scope>NUCLEOTIDE SEQUENCE</scope>
</reference>
<evidence type="ECO:0000259" key="2">
    <source>
        <dbReference type="Pfam" id="PF07727"/>
    </source>
</evidence>
<feature type="domain" description="Reverse transcriptase Ty1/copia-type" evidence="2">
    <location>
        <begin position="56"/>
        <end position="134"/>
    </location>
</feature>